<dbReference type="SUPFAM" id="SSF56935">
    <property type="entry name" value="Porins"/>
    <property type="match status" value="1"/>
</dbReference>
<reference evidence="3" key="1">
    <citation type="submission" date="2017-09" db="EMBL/GenBank/DDBJ databases">
        <title>The Reconstruction of 2,631 Draft Metagenome-Assembled Genomes from the Global Oceans.</title>
        <authorList>
            <person name="Tully B.J."/>
            <person name="Graham E.D."/>
            <person name="Heidelberg J.F."/>
        </authorList>
    </citation>
    <scope>NUCLEOTIDE SEQUENCE [LARGE SCALE GENOMIC DNA]</scope>
</reference>
<protein>
    <submittedName>
        <fullName evidence="2">Uncharacterized protein</fullName>
    </submittedName>
</protein>
<sequence length="441" mass="48957">MRLLLLILLFFNLSSLLQAQTYDTSYSELRRPGQAVRNLGMGNTGVALSADESALYYNPAGLGSVDSLMLNVSFLLEIPAISELQETQDQLSQGASVTIDLKHIRSLNSFSFILPFGDWFTVGAIYSLEYNVDFAITIDSSGTTANEQTINKIKNSNIVLGLGEDNHLRAGFAVSPGSGQWVWGFQSNSFNRREQPITKLTLEEISDNIITIAELNSLSDNLTAAADNISNPAIDFNFIDNMTNKIQNVELSKFGETLESKYACYQSRKTASSYSIGFQRRASSASWLRMSIGAVAHNVGHLEFGSSINCPRNHMPEYDIGFSAQPKFGPVRFLFAADIRDFTYANANDTYCFENKGSPGCLQKRFNWGWELGFLPIDSGANFVSVRGGVSQNRPTWGAEINPFIFFRFLTIEYAHYTESMGQEAGDQTNARDVIQLRFAF</sequence>
<dbReference type="AlphaFoldDB" id="A0A2D6YKZ4"/>
<evidence type="ECO:0000256" key="1">
    <source>
        <dbReference type="SAM" id="SignalP"/>
    </source>
</evidence>
<feature type="chain" id="PRO_5014809616" evidence="1">
    <location>
        <begin position="20"/>
        <end position="441"/>
    </location>
</feature>
<dbReference type="Gene3D" id="2.40.160.60">
    <property type="entry name" value="Outer membrane protein transport protein (OMPP1/FadL/TodX)"/>
    <property type="match status" value="1"/>
</dbReference>
<organism evidence="2 3">
    <name type="scientific">SAR324 cluster bacterium</name>
    <dbReference type="NCBI Taxonomy" id="2024889"/>
    <lineage>
        <taxon>Bacteria</taxon>
        <taxon>Deltaproteobacteria</taxon>
        <taxon>SAR324 cluster</taxon>
    </lineage>
</organism>
<feature type="signal peptide" evidence="1">
    <location>
        <begin position="1"/>
        <end position="19"/>
    </location>
</feature>
<name>A0A2D6YKZ4_9DELT</name>
<proteinExistence type="predicted"/>
<gene>
    <name evidence="2" type="ORF">CMN54_10145</name>
</gene>
<evidence type="ECO:0000313" key="3">
    <source>
        <dbReference type="Proteomes" id="UP000226525"/>
    </source>
</evidence>
<comment type="caution">
    <text evidence="2">The sequence shown here is derived from an EMBL/GenBank/DDBJ whole genome shotgun (WGS) entry which is preliminary data.</text>
</comment>
<keyword evidence="1" id="KW-0732">Signal</keyword>
<dbReference type="EMBL" id="NZEX01000114">
    <property type="protein sequence ID" value="MAH63785.1"/>
    <property type="molecule type" value="Genomic_DNA"/>
</dbReference>
<evidence type="ECO:0000313" key="2">
    <source>
        <dbReference type="EMBL" id="MAH63785.1"/>
    </source>
</evidence>
<dbReference type="Proteomes" id="UP000226525">
    <property type="component" value="Unassembled WGS sequence"/>
</dbReference>
<accession>A0A2D6YKZ4</accession>